<dbReference type="Proteomes" id="UP000831485">
    <property type="component" value="Chromosome"/>
</dbReference>
<keyword evidence="4" id="KW-1185">Reference proteome</keyword>
<dbReference type="RefSeq" id="WP_183344588.1">
    <property type="nucleotide sequence ID" value="NZ_BLXY01000001.1"/>
</dbReference>
<reference evidence="3" key="1">
    <citation type="submission" date="2020-06" db="EMBL/GenBank/DDBJ databases">
        <title>Draft genomic sequecing of Geomonas sp. Red736.</title>
        <authorList>
            <person name="Itoh H."/>
            <person name="Xu Z.X."/>
            <person name="Ushijima N."/>
            <person name="Masuda Y."/>
            <person name="Shiratori Y."/>
            <person name="Senoo K."/>
        </authorList>
    </citation>
    <scope>NUCLEOTIDE SEQUENCE [LARGE SCALE GENOMIC DNA]</scope>
    <source>
        <strain evidence="3">Red736</strain>
    </source>
</reference>
<organism evidence="1 3">
    <name type="scientific">Geomonas paludis</name>
    <dbReference type="NCBI Taxonomy" id="2740185"/>
    <lineage>
        <taxon>Bacteria</taxon>
        <taxon>Pseudomonadati</taxon>
        <taxon>Thermodesulfobacteriota</taxon>
        <taxon>Desulfuromonadia</taxon>
        <taxon>Geobacterales</taxon>
        <taxon>Geobacteraceae</taxon>
        <taxon>Geomonas</taxon>
    </lineage>
</organism>
<reference evidence="2" key="3">
    <citation type="submission" date="2022-04" db="EMBL/GenBank/DDBJ databases">
        <authorList>
            <person name="Liu G."/>
        </authorList>
    </citation>
    <scope>NUCLEOTIDE SEQUENCE</scope>
    <source>
        <strain evidence="2">RG22</strain>
    </source>
</reference>
<evidence type="ECO:0000313" key="2">
    <source>
        <dbReference type="EMBL" id="UPU35910.1"/>
    </source>
</evidence>
<evidence type="ECO:0000313" key="4">
    <source>
        <dbReference type="Proteomes" id="UP000831485"/>
    </source>
</evidence>
<proteinExistence type="predicted"/>
<name>A0A6V8MRY4_9BACT</name>
<dbReference type="EMBL" id="BLXY01000001">
    <property type="protein sequence ID" value="GFO62507.1"/>
    <property type="molecule type" value="Genomic_DNA"/>
</dbReference>
<dbReference type="AlphaFoldDB" id="A0A6V8MRY4"/>
<evidence type="ECO:0000313" key="3">
    <source>
        <dbReference type="Proteomes" id="UP000568888"/>
    </source>
</evidence>
<dbReference type="Proteomes" id="UP000568888">
    <property type="component" value="Unassembled WGS sequence"/>
</dbReference>
<accession>A0A6V8MRY4</accession>
<dbReference type="EMBL" id="CP096574">
    <property type="protein sequence ID" value="UPU35910.1"/>
    <property type="molecule type" value="Genomic_DNA"/>
</dbReference>
<sequence>MSDLRVALIAEGPTDRIIIESALRAILPAPFVLTQLQPEPTRPDLGGGWGGVLKWSREFYSRGAASLEDDPTLQLYDLFIIHIDADVTDFSYSDLKGGVEEKAREEGWGVLPCPHQCPPAAGAVNNLKQVLFSWLGLTTIGGKTVLCIPSKSSEAWLAAAVYPGNENLVRDLECCMTMEARLAALPKKERIKKSVKQYRDHEAAMKAGWPTVRAMCTRAEVFHHEMTEAIQRLVE</sequence>
<protein>
    <recommendedName>
        <fullName evidence="5">DUF4276 family protein</fullName>
    </recommendedName>
</protein>
<evidence type="ECO:0008006" key="5">
    <source>
        <dbReference type="Google" id="ProtNLM"/>
    </source>
</evidence>
<reference evidence="1" key="2">
    <citation type="journal article" date="2021" name="Int. J. Syst. Evol. Microbiol.">
        <title>Geomonas silvestris sp. nov., Geomonas paludis sp. nov. and Geomonas limicola sp. nov., isolated from terrestrial environments, and emended description of the genus Geomonas.</title>
        <authorList>
            <person name="Itoh H."/>
            <person name="Xu Z."/>
            <person name="Masuda Y."/>
            <person name="Ushijima N."/>
            <person name="Hayakawa C."/>
            <person name="Shiratori Y."/>
            <person name="Senoo K."/>
        </authorList>
    </citation>
    <scope>NUCLEOTIDE SEQUENCE</scope>
    <source>
        <strain evidence="1">Red736</strain>
    </source>
</reference>
<gene>
    <name evidence="1" type="ORF">GMPD_04260</name>
    <name evidence="2" type="ORF">M1B72_21110</name>
</gene>
<evidence type="ECO:0000313" key="1">
    <source>
        <dbReference type="EMBL" id="GFO62507.1"/>
    </source>
</evidence>